<keyword evidence="3" id="KW-1185">Reference proteome</keyword>
<dbReference type="Proteomes" id="UP000636479">
    <property type="component" value="Unassembled WGS sequence"/>
</dbReference>
<gene>
    <name evidence="2" type="ORF">MIND_00176400</name>
</gene>
<protein>
    <submittedName>
        <fullName evidence="2">Uncharacterized protein</fullName>
    </submittedName>
</protein>
<comment type="caution">
    <text evidence="2">The sequence shown here is derived from an EMBL/GenBank/DDBJ whole genome shotgun (WGS) entry which is preliminary data.</text>
</comment>
<feature type="compositionally biased region" description="Low complexity" evidence="1">
    <location>
        <begin position="111"/>
        <end position="123"/>
    </location>
</feature>
<feature type="region of interest" description="Disordered" evidence="1">
    <location>
        <begin position="26"/>
        <end position="47"/>
    </location>
</feature>
<evidence type="ECO:0000256" key="1">
    <source>
        <dbReference type="SAM" id="MobiDB-lite"/>
    </source>
</evidence>
<evidence type="ECO:0000313" key="2">
    <source>
        <dbReference type="EMBL" id="KAF7316568.1"/>
    </source>
</evidence>
<dbReference type="GeneID" id="59341197"/>
<proteinExistence type="predicted"/>
<evidence type="ECO:0000313" key="3">
    <source>
        <dbReference type="Proteomes" id="UP000636479"/>
    </source>
</evidence>
<dbReference type="EMBL" id="JACAZF010000001">
    <property type="protein sequence ID" value="KAF7316568.1"/>
    <property type="molecule type" value="Genomic_DNA"/>
</dbReference>
<organism evidence="2 3">
    <name type="scientific">Mycena indigotica</name>
    <dbReference type="NCBI Taxonomy" id="2126181"/>
    <lineage>
        <taxon>Eukaryota</taxon>
        <taxon>Fungi</taxon>
        <taxon>Dikarya</taxon>
        <taxon>Basidiomycota</taxon>
        <taxon>Agaricomycotina</taxon>
        <taxon>Agaricomycetes</taxon>
        <taxon>Agaricomycetidae</taxon>
        <taxon>Agaricales</taxon>
        <taxon>Marasmiineae</taxon>
        <taxon>Mycenaceae</taxon>
        <taxon>Mycena</taxon>
    </lineage>
</organism>
<accession>A0A8H6TF47</accession>
<feature type="region of interest" description="Disordered" evidence="1">
    <location>
        <begin position="111"/>
        <end position="135"/>
    </location>
</feature>
<dbReference type="RefSeq" id="XP_037226591.1">
    <property type="nucleotide sequence ID" value="XM_037358681.1"/>
</dbReference>
<name>A0A8H6TF47_9AGAR</name>
<feature type="compositionally biased region" description="Low complexity" evidence="1">
    <location>
        <begin position="33"/>
        <end position="42"/>
    </location>
</feature>
<dbReference type="AlphaFoldDB" id="A0A8H6TF47"/>
<reference evidence="2" key="1">
    <citation type="submission" date="2020-05" db="EMBL/GenBank/DDBJ databases">
        <title>Mycena genomes resolve the evolution of fungal bioluminescence.</title>
        <authorList>
            <person name="Tsai I.J."/>
        </authorList>
    </citation>
    <scope>NUCLEOTIDE SEQUENCE</scope>
    <source>
        <strain evidence="2">171206Taipei</strain>
    </source>
</reference>
<sequence>MATQTLPPPMPHPIRPPSYKELARCRHRRPLRAPRSSPRPNRQGASCCRHSKSCVAQRGHCGEKTALVRCTTAFSAAPPPDKEWTSPSAYSAILRVERDVSPFASHPAAATAAPAVRAAQQRTPSLQPRHAPRLRAARPHEEAGALVLLLSRAQDRVWAAGGRECGWSVQSVRQTQDCVYIPHCFSPGPAFAPEERRAGQTPQP</sequence>